<reference evidence="1" key="1">
    <citation type="submission" date="2014-11" db="EMBL/GenBank/DDBJ databases">
        <authorList>
            <person name="Amaro Gonzalez C."/>
        </authorList>
    </citation>
    <scope>NUCLEOTIDE SEQUENCE</scope>
</reference>
<dbReference type="AlphaFoldDB" id="A0A0E9QAG1"/>
<protein>
    <submittedName>
        <fullName evidence="1">Uncharacterized protein</fullName>
    </submittedName>
</protein>
<reference evidence="1" key="2">
    <citation type="journal article" date="2015" name="Fish Shellfish Immunol.">
        <title>Early steps in the European eel (Anguilla anguilla)-Vibrio vulnificus interaction in the gills: Role of the RtxA13 toxin.</title>
        <authorList>
            <person name="Callol A."/>
            <person name="Pajuelo D."/>
            <person name="Ebbesson L."/>
            <person name="Teles M."/>
            <person name="MacKenzie S."/>
            <person name="Amaro C."/>
        </authorList>
    </citation>
    <scope>NUCLEOTIDE SEQUENCE</scope>
</reference>
<dbReference type="EMBL" id="GBXM01095464">
    <property type="protein sequence ID" value="JAH13113.1"/>
    <property type="molecule type" value="Transcribed_RNA"/>
</dbReference>
<accession>A0A0E9QAG1</accession>
<name>A0A0E9QAG1_ANGAN</name>
<sequence>MAAKIIQSQNKNFLKQDSLLTACGFTHFTY</sequence>
<evidence type="ECO:0000313" key="1">
    <source>
        <dbReference type="EMBL" id="JAH13113.1"/>
    </source>
</evidence>
<proteinExistence type="predicted"/>
<organism evidence="1">
    <name type="scientific">Anguilla anguilla</name>
    <name type="common">European freshwater eel</name>
    <name type="synonym">Muraena anguilla</name>
    <dbReference type="NCBI Taxonomy" id="7936"/>
    <lineage>
        <taxon>Eukaryota</taxon>
        <taxon>Metazoa</taxon>
        <taxon>Chordata</taxon>
        <taxon>Craniata</taxon>
        <taxon>Vertebrata</taxon>
        <taxon>Euteleostomi</taxon>
        <taxon>Actinopterygii</taxon>
        <taxon>Neopterygii</taxon>
        <taxon>Teleostei</taxon>
        <taxon>Anguilliformes</taxon>
        <taxon>Anguillidae</taxon>
        <taxon>Anguilla</taxon>
    </lineage>
</organism>